<comment type="caution">
    <text evidence="4">The sequence shown here is derived from an EMBL/GenBank/DDBJ whole genome shotgun (WGS) entry which is preliminary data.</text>
</comment>
<dbReference type="AlphaFoldDB" id="A0A7X3CMH5"/>
<gene>
    <name evidence="4" type="ORF">GNP95_09440</name>
</gene>
<dbReference type="PANTHER" id="PTHR43479">
    <property type="entry name" value="ACREF/ENVCD OPERON REPRESSOR-RELATED"/>
    <property type="match status" value="1"/>
</dbReference>
<evidence type="ECO:0000313" key="4">
    <source>
        <dbReference type="EMBL" id="MUG45220.1"/>
    </source>
</evidence>
<evidence type="ECO:0000259" key="2">
    <source>
        <dbReference type="Pfam" id="PF00440"/>
    </source>
</evidence>
<evidence type="ECO:0000313" key="5">
    <source>
        <dbReference type="Proteomes" id="UP000447876"/>
    </source>
</evidence>
<dbReference type="Pfam" id="PF00440">
    <property type="entry name" value="TetR_N"/>
    <property type="match status" value="1"/>
</dbReference>
<dbReference type="EMBL" id="WNZW01000002">
    <property type="protein sequence ID" value="MUG45220.1"/>
    <property type="molecule type" value="Genomic_DNA"/>
</dbReference>
<feature type="domain" description="Transcriptional regulator TetR C-terminal Firmicutes type" evidence="3">
    <location>
        <begin position="73"/>
        <end position="175"/>
    </location>
</feature>
<reference evidence="4 5" key="1">
    <citation type="submission" date="2019-11" db="EMBL/GenBank/DDBJ databases">
        <title>Draft genome sequences of five Paenibacillus species of dairy origin.</title>
        <authorList>
            <person name="Olajide A.M."/>
            <person name="Chen S."/>
            <person name="Lapointe G."/>
        </authorList>
    </citation>
    <scope>NUCLEOTIDE SEQUENCE [LARGE SCALE GENOMIC DNA]</scope>
    <source>
        <strain evidence="4 5">12CR55</strain>
    </source>
</reference>
<sequence length="188" mass="21873">MSNSTITKGALAHALKQTMQELPLNKITVKQLVSRCGVNRQTFYYHFQDIYDLLGWIYETEAVGNLAEYRSYDTWTHGLYTIFTYIESNKSFCLNTLHSLARSQLDSYLYAVTYDLMMGVVEEVSRGMHVAEENKKFLANFYTLAFTGLVTQWMQQGMKEEPALIVEQLSELMQGNFERALQRYRQKI</sequence>
<dbReference type="InterPro" id="IPR050624">
    <property type="entry name" value="HTH-type_Tx_Regulator"/>
</dbReference>
<dbReference type="Pfam" id="PF14278">
    <property type="entry name" value="TetR_C_8"/>
    <property type="match status" value="1"/>
</dbReference>
<dbReference type="Gene3D" id="1.10.357.10">
    <property type="entry name" value="Tetracycline Repressor, domain 2"/>
    <property type="match status" value="1"/>
</dbReference>
<proteinExistence type="predicted"/>
<feature type="domain" description="HTH tetR-type" evidence="2">
    <location>
        <begin position="19"/>
        <end position="54"/>
    </location>
</feature>
<protein>
    <submittedName>
        <fullName evidence="4">TetR family transcriptional regulator</fullName>
    </submittedName>
</protein>
<dbReference type="GO" id="GO:0003677">
    <property type="term" value="F:DNA binding"/>
    <property type="evidence" value="ECO:0007669"/>
    <property type="project" value="UniProtKB-KW"/>
</dbReference>
<dbReference type="PANTHER" id="PTHR43479:SF7">
    <property type="entry name" value="TETR-FAMILY TRANSCRIPTIONAL REGULATOR"/>
    <property type="match status" value="1"/>
</dbReference>
<accession>A0A7X3CMH5</accession>
<dbReference type="SUPFAM" id="SSF46689">
    <property type="entry name" value="Homeodomain-like"/>
    <property type="match status" value="1"/>
</dbReference>
<evidence type="ECO:0000256" key="1">
    <source>
        <dbReference type="ARBA" id="ARBA00023125"/>
    </source>
</evidence>
<organism evidence="4 5">
    <name type="scientific">Paenibacillus woosongensis</name>
    <dbReference type="NCBI Taxonomy" id="307580"/>
    <lineage>
        <taxon>Bacteria</taxon>
        <taxon>Bacillati</taxon>
        <taxon>Bacillota</taxon>
        <taxon>Bacilli</taxon>
        <taxon>Bacillales</taxon>
        <taxon>Paenibacillaceae</taxon>
        <taxon>Paenibacillus</taxon>
    </lineage>
</organism>
<evidence type="ECO:0000259" key="3">
    <source>
        <dbReference type="Pfam" id="PF14278"/>
    </source>
</evidence>
<dbReference type="Proteomes" id="UP000447876">
    <property type="component" value="Unassembled WGS sequence"/>
</dbReference>
<name>A0A7X3CMH5_9BACL</name>
<dbReference type="InterPro" id="IPR039532">
    <property type="entry name" value="TetR_C_Firmicutes"/>
</dbReference>
<dbReference type="InterPro" id="IPR009057">
    <property type="entry name" value="Homeodomain-like_sf"/>
</dbReference>
<dbReference type="InterPro" id="IPR001647">
    <property type="entry name" value="HTH_TetR"/>
</dbReference>
<keyword evidence="1" id="KW-0238">DNA-binding</keyword>
<dbReference type="OrthoDB" id="9810250at2"/>
<dbReference type="RefSeq" id="WP_155610576.1">
    <property type="nucleotide sequence ID" value="NZ_WNZW01000002.1"/>
</dbReference>